<gene>
    <name evidence="2" type="ORF">MA16_Dca012299</name>
</gene>
<evidence type="ECO:0000313" key="3">
    <source>
        <dbReference type="Proteomes" id="UP000233837"/>
    </source>
</evidence>
<keyword evidence="3" id="KW-1185">Reference proteome</keyword>
<dbReference type="EMBL" id="KZ502472">
    <property type="protein sequence ID" value="PKU78179.1"/>
    <property type="molecule type" value="Genomic_DNA"/>
</dbReference>
<dbReference type="Proteomes" id="UP000233837">
    <property type="component" value="Unassembled WGS sequence"/>
</dbReference>
<name>A0A2I0WR97_9ASPA</name>
<evidence type="ECO:0000256" key="1">
    <source>
        <dbReference type="SAM" id="MobiDB-lite"/>
    </source>
</evidence>
<feature type="region of interest" description="Disordered" evidence="1">
    <location>
        <begin position="29"/>
        <end position="51"/>
    </location>
</feature>
<dbReference type="AlphaFoldDB" id="A0A2I0WR97"/>
<reference evidence="2 3" key="1">
    <citation type="journal article" date="2016" name="Sci. Rep.">
        <title>The Dendrobium catenatum Lindl. genome sequence provides insights into polysaccharide synthase, floral development and adaptive evolution.</title>
        <authorList>
            <person name="Zhang G.Q."/>
            <person name="Xu Q."/>
            <person name="Bian C."/>
            <person name="Tsai W.C."/>
            <person name="Yeh C.M."/>
            <person name="Liu K.W."/>
            <person name="Yoshida K."/>
            <person name="Zhang L.S."/>
            <person name="Chang S.B."/>
            <person name="Chen F."/>
            <person name="Shi Y."/>
            <person name="Su Y.Y."/>
            <person name="Zhang Y.Q."/>
            <person name="Chen L.J."/>
            <person name="Yin Y."/>
            <person name="Lin M."/>
            <person name="Huang H."/>
            <person name="Deng H."/>
            <person name="Wang Z.W."/>
            <person name="Zhu S.L."/>
            <person name="Zhao X."/>
            <person name="Deng C."/>
            <person name="Niu S.C."/>
            <person name="Huang J."/>
            <person name="Wang M."/>
            <person name="Liu G.H."/>
            <person name="Yang H.J."/>
            <person name="Xiao X.J."/>
            <person name="Hsiao Y.Y."/>
            <person name="Wu W.L."/>
            <person name="Chen Y.Y."/>
            <person name="Mitsuda N."/>
            <person name="Ohme-Takagi M."/>
            <person name="Luo Y.B."/>
            <person name="Van de Peer Y."/>
            <person name="Liu Z.J."/>
        </authorList>
    </citation>
    <scope>NUCLEOTIDE SEQUENCE [LARGE SCALE GENOMIC DNA]</scope>
    <source>
        <tissue evidence="2">The whole plant</tissue>
    </source>
</reference>
<accession>A0A2I0WR97</accession>
<organism evidence="2 3">
    <name type="scientific">Dendrobium catenatum</name>
    <dbReference type="NCBI Taxonomy" id="906689"/>
    <lineage>
        <taxon>Eukaryota</taxon>
        <taxon>Viridiplantae</taxon>
        <taxon>Streptophyta</taxon>
        <taxon>Embryophyta</taxon>
        <taxon>Tracheophyta</taxon>
        <taxon>Spermatophyta</taxon>
        <taxon>Magnoliopsida</taxon>
        <taxon>Liliopsida</taxon>
        <taxon>Asparagales</taxon>
        <taxon>Orchidaceae</taxon>
        <taxon>Epidendroideae</taxon>
        <taxon>Malaxideae</taxon>
        <taxon>Dendrobiinae</taxon>
        <taxon>Dendrobium</taxon>
    </lineage>
</organism>
<reference evidence="2 3" key="2">
    <citation type="journal article" date="2017" name="Nature">
        <title>The Apostasia genome and the evolution of orchids.</title>
        <authorList>
            <person name="Zhang G.Q."/>
            <person name="Liu K.W."/>
            <person name="Li Z."/>
            <person name="Lohaus R."/>
            <person name="Hsiao Y.Y."/>
            <person name="Niu S.C."/>
            <person name="Wang J.Y."/>
            <person name="Lin Y.C."/>
            <person name="Xu Q."/>
            <person name="Chen L.J."/>
            <person name="Yoshida K."/>
            <person name="Fujiwara S."/>
            <person name="Wang Z.W."/>
            <person name="Zhang Y.Q."/>
            <person name="Mitsuda N."/>
            <person name="Wang M."/>
            <person name="Liu G.H."/>
            <person name="Pecoraro L."/>
            <person name="Huang H.X."/>
            <person name="Xiao X.J."/>
            <person name="Lin M."/>
            <person name="Wu X.Y."/>
            <person name="Wu W.L."/>
            <person name="Chen Y.Y."/>
            <person name="Chang S.B."/>
            <person name="Sakamoto S."/>
            <person name="Ohme-Takagi M."/>
            <person name="Yagi M."/>
            <person name="Zeng S.J."/>
            <person name="Shen C.Y."/>
            <person name="Yeh C.M."/>
            <person name="Luo Y.B."/>
            <person name="Tsai W.C."/>
            <person name="Van de Peer Y."/>
            <person name="Liu Z.J."/>
        </authorList>
    </citation>
    <scope>NUCLEOTIDE SEQUENCE [LARGE SCALE GENOMIC DNA]</scope>
    <source>
        <tissue evidence="2">The whole plant</tissue>
    </source>
</reference>
<evidence type="ECO:0000313" key="2">
    <source>
        <dbReference type="EMBL" id="PKU78179.1"/>
    </source>
</evidence>
<protein>
    <submittedName>
        <fullName evidence="2">Uncharacterized protein</fullName>
    </submittedName>
</protein>
<sequence>MSSKNNLGNIESILALKSKTKAANFCRPRERLATDRQIGPPSINKKQETIS</sequence>
<proteinExistence type="predicted"/>